<sequence>MFNMKLICAIFSVIFVVCASAELSKARNFDGKGQVIDVRNYDEIDPVVDMLLNNEYENPVEPTNNKVEEGVETELILYPDGVWKCGNCTNMKQMKLLYSEAYDHDTNYDEYAEELNMEIQIGLSLKNMRCITMEAEEDIDVRLVSGACAGEQATLGVMRATHCVVSVYG</sequence>
<feature type="signal peptide" evidence="1">
    <location>
        <begin position="1"/>
        <end position="21"/>
    </location>
</feature>
<gene>
    <name evidence="2" type="primary">jg3895</name>
    <name evidence="2" type="ORF">PAEG_LOCUS17986</name>
</gene>
<dbReference type="AlphaFoldDB" id="A0A8S4RV78"/>
<accession>A0A8S4RV78</accession>
<evidence type="ECO:0000313" key="3">
    <source>
        <dbReference type="Proteomes" id="UP000838756"/>
    </source>
</evidence>
<feature type="chain" id="PRO_5035855550" evidence="1">
    <location>
        <begin position="22"/>
        <end position="169"/>
    </location>
</feature>
<dbReference type="OrthoDB" id="7347330at2759"/>
<evidence type="ECO:0000313" key="2">
    <source>
        <dbReference type="EMBL" id="CAH2241559.1"/>
    </source>
</evidence>
<keyword evidence="3" id="KW-1185">Reference proteome</keyword>
<evidence type="ECO:0000256" key="1">
    <source>
        <dbReference type="SAM" id="SignalP"/>
    </source>
</evidence>
<name>A0A8S4RV78_9NEOP</name>
<proteinExistence type="predicted"/>
<comment type="caution">
    <text evidence="2">The sequence shown here is derived from an EMBL/GenBank/DDBJ whole genome shotgun (WGS) entry which is preliminary data.</text>
</comment>
<protein>
    <submittedName>
        <fullName evidence="2">Jg3895 protein</fullName>
    </submittedName>
</protein>
<dbReference type="Proteomes" id="UP000838756">
    <property type="component" value="Unassembled WGS sequence"/>
</dbReference>
<keyword evidence="1" id="KW-0732">Signal</keyword>
<dbReference type="EMBL" id="CAKXAJ010025582">
    <property type="protein sequence ID" value="CAH2241559.1"/>
    <property type="molecule type" value="Genomic_DNA"/>
</dbReference>
<reference evidence="2" key="1">
    <citation type="submission" date="2022-03" db="EMBL/GenBank/DDBJ databases">
        <authorList>
            <person name="Lindestad O."/>
        </authorList>
    </citation>
    <scope>NUCLEOTIDE SEQUENCE</scope>
</reference>
<organism evidence="2 3">
    <name type="scientific">Pararge aegeria aegeria</name>
    <dbReference type="NCBI Taxonomy" id="348720"/>
    <lineage>
        <taxon>Eukaryota</taxon>
        <taxon>Metazoa</taxon>
        <taxon>Ecdysozoa</taxon>
        <taxon>Arthropoda</taxon>
        <taxon>Hexapoda</taxon>
        <taxon>Insecta</taxon>
        <taxon>Pterygota</taxon>
        <taxon>Neoptera</taxon>
        <taxon>Endopterygota</taxon>
        <taxon>Lepidoptera</taxon>
        <taxon>Glossata</taxon>
        <taxon>Ditrysia</taxon>
        <taxon>Papilionoidea</taxon>
        <taxon>Nymphalidae</taxon>
        <taxon>Satyrinae</taxon>
        <taxon>Satyrini</taxon>
        <taxon>Parargina</taxon>
        <taxon>Pararge</taxon>
    </lineage>
</organism>